<dbReference type="InterPro" id="IPR016197">
    <property type="entry name" value="Chromo-like_dom_sf"/>
</dbReference>
<dbReference type="PROSITE" id="PS50013">
    <property type="entry name" value="CHROMO_2"/>
    <property type="match status" value="2"/>
</dbReference>
<dbReference type="Pfam" id="PF00385">
    <property type="entry name" value="Chromo"/>
    <property type="match status" value="2"/>
</dbReference>
<evidence type="ECO:0000259" key="5">
    <source>
        <dbReference type="PROSITE" id="PS50013"/>
    </source>
</evidence>
<dbReference type="PANTHER" id="PTHR22812">
    <property type="entry name" value="CHROMOBOX PROTEIN"/>
    <property type="match status" value="1"/>
</dbReference>
<comment type="caution">
    <text evidence="6">The sequence shown here is derived from an EMBL/GenBank/DDBJ whole genome shotgun (WGS) entry which is preliminary data.</text>
</comment>
<organism evidence="6 7">
    <name type="scientific">Neoarthrinium moseri</name>
    <dbReference type="NCBI Taxonomy" id="1658444"/>
    <lineage>
        <taxon>Eukaryota</taxon>
        <taxon>Fungi</taxon>
        <taxon>Dikarya</taxon>
        <taxon>Ascomycota</taxon>
        <taxon>Pezizomycotina</taxon>
        <taxon>Sordariomycetes</taxon>
        <taxon>Xylariomycetidae</taxon>
        <taxon>Amphisphaeriales</taxon>
        <taxon>Apiosporaceae</taxon>
        <taxon>Neoarthrinium</taxon>
    </lineage>
</organism>
<dbReference type="SMART" id="SM00298">
    <property type="entry name" value="CHROMO"/>
    <property type="match status" value="2"/>
</dbReference>
<evidence type="ECO:0000256" key="1">
    <source>
        <dbReference type="ARBA" id="ARBA00004123"/>
    </source>
</evidence>
<reference evidence="6" key="1">
    <citation type="submission" date="2021-03" db="EMBL/GenBank/DDBJ databases">
        <title>Revisited historic fungal species revealed as producer of novel bioactive compounds through whole genome sequencing and comparative genomics.</title>
        <authorList>
            <person name="Vignolle G.A."/>
            <person name="Hochenegger N."/>
            <person name="Mach R.L."/>
            <person name="Mach-Aigner A.R."/>
            <person name="Javad Rahimi M."/>
            <person name="Salim K.A."/>
            <person name="Chan C.M."/>
            <person name="Lim L.B.L."/>
            <person name="Cai F."/>
            <person name="Druzhinina I.S."/>
            <person name="U'Ren J.M."/>
            <person name="Derntl C."/>
        </authorList>
    </citation>
    <scope>NUCLEOTIDE SEQUENCE</scope>
    <source>
        <strain evidence="6">TUCIM 5799</strain>
    </source>
</reference>
<evidence type="ECO:0000313" key="6">
    <source>
        <dbReference type="EMBL" id="KAI1859036.1"/>
    </source>
</evidence>
<comment type="subunit">
    <text evidence="2">Component of the NuA4 histone acetyltransferase complex.</text>
</comment>
<name>A0A9P9WDY3_9PEZI</name>
<feature type="compositionally biased region" description="Basic and acidic residues" evidence="4">
    <location>
        <begin position="154"/>
        <end position="176"/>
    </location>
</feature>
<comment type="subcellular location">
    <subcellularLocation>
        <location evidence="1">Nucleus</location>
    </subcellularLocation>
</comment>
<dbReference type="GO" id="GO:0005634">
    <property type="term" value="C:nucleus"/>
    <property type="evidence" value="ECO:0007669"/>
    <property type="project" value="UniProtKB-SubCell"/>
</dbReference>
<evidence type="ECO:0000256" key="3">
    <source>
        <dbReference type="ARBA" id="ARBA00023242"/>
    </source>
</evidence>
<dbReference type="Gene3D" id="2.40.50.40">
    <property type="match status" value="2"/>
</dbReference>
<evidence type="ECO:0000256" key="2">
    <source>
        <dbReference type="ARBA" id="ARBA00011353"/>
    </source>
</evidence>
<dbReference type="AlphaFoldDB" id="A0A9P9WDY3"/>
<dbReference type="InterPro" id="IPR023780">
    <property type="entry name" value="Chromo_domain"/>
</dbReference>
<proteinExistence type="predicted"/>
<sequence length="335" mass="37344">MSGLFQNIKEVFSPAPSRKFNPDPPAPADGNTGNLSDDSMPRGTKRKPDPYDVVDDDGAEESAVRTPLAQRLSRSRVSSEVPSGSKPRQSAGKIKRRSQSLAKRSTPRGGAPVVSPEKAPAETTRDDDDDETDSRASRAPVANMGGSELTKQGAESKDQEKLSEEKPTEQDAEKLLVKALDEGRSDGADGVHEVEKLLRHRCLSDGTVEFLVHWAGEKEEEATYEPEDAIQDGAAEMLYEYWKKLRGRSKQLFDKEKNREAYFVFKILDHKKEKSIMSMKVQWVGYPGTDEDTTWEPETKLKKIAKESLDKYWEAQGGREKYVGKRGRGKKAKIG</sequence>
<feature type="domain" description="Chromo" evidence="5">
    <location>
        <begin position="192"/>
        <end position="253"/>
    </location>
</feature>
<keyword evidence="3" id="KW-0539">Nucleus</keyword>
<dbReference type="EMBL" id="JAFIMR010000035">
    <property type="protein sequence ID" value="KAI1859036.1"/>
    <property type="molecule type" value="Genomic_DNA"/>
</dbReference>
<dbReference type="InterPro" id="IPR000953">
    <property type="entry name" value="Chromo/chromo_shadow_dom"/>
</dbReference>
<protein>
    <recommendedName>
        <fullName evidence="5">Chromo domain-containing protein</fullName>
    </recommendedName>
</protein>
<feature type="domain" description="Chromo" evidence="5">
    <location>
        <begin position="262"/>
        <end position="324"/>
    </location>
</feature>
<dbReference type="InterPro" id="IPR051219">
    <property type="entry name" value="Heterochromatin_chromo-domain"/>
</dbReference>
<accession>A0A9P9WDY3</accession>
<feature type="compositionally biased region" description="Polar residues" evidence="4">
    <location>
        <begin position="75"/>
        <end position="88"/>
    </location>
</feature>
<dbReference type="CDD" id="cd00024">
    <property type="entry name" value="CD_CSD"/>
    <property type="match status" value="2"/>
</dbReference>
<dbReference type="SUPFAM" id="SSF54160">
    <property type="entry name" value="Chromo domain-like"/>
    <property type="match status" value="2"/>
</dbReference>
<keyword evidence="7" id="KW-1185">Reference proteome</keyword>
<dbReference type="Proteomes" id="UP000829685">
    <property type="component" value="Unassembled WGS sequence"/>
</dbReference>
<dbReference type="GO" id="GO:0006338">
    <property type="term" value="P:chromatin remodeling"/>
    <property type="evidence" value="ECO:0007669"/>
    <property type="project" value="UniProtKB-ARBA"/>
</dbReference>
<feature type="region of interest" description="Disordered" evidence="4">
    <location>
        <begin position="1"/>
        <end position="176"/>
    </location>
</feature>
<evidence type="ECO:0000313" key="7">
    <source>
        <dbReference type="Proteomes" id="UP000829685"/>
    </source>
</evidence>
<evidence type="ECO:0000256" key="4">
    <source>
        <dbReference type="SAM" id="MobiDB-lite"/>
    </source>
</evidence>
<gene>
    <name evidence="6" type="ORF">JX265_010513</name>
</gene>